<dbReference type="Proteomes" id="UP000005237">
    <property type="component" value="Unassembled WGS sequence"/>
</dbReference>
<protein>
    <submittedName>
        <fullName evidence="2">Uncharacterized protein</fullName>
    </submittedName>
</protein>
<feature type="compositionally biased region" description="Basic residues" evidence="1">
    <location>
        <begin position="25"/>
        <end position="39"/>
    </location>
</feature>
<name>A0A8R1E934_CAEJA</name>
<keyword evidence="3" id="KW-1185">Reference proteome</keyword>
<dbReference type="AlphaFoldDB" id="A0A8R1E934"/>
<accession>A0A8R1E934</accession>
<feature type="compositionally biased region" description="Low complexity" evidence="1">
    <location>
        <begin position="1"/>
        <end position="10"/>
    </location>
</feature>
<dbReference type="EnsemblMetazoa" id="CJA31636a.1">
    <property type="protein sequence ID" value="CJA31636a.1"/>
    <property type="gene ID" value="WBGene00207483"/>
</dbReference>
<evidence type="ECO:0000313" key="3">
    <source>
        <dbReference type="Proteomes" id="UP000005237"/>
    </source>
</evidence>
<proteinExistence type="predicted"/>
<reference evidence="2" key="2">
    <citation type="submission" date="2022-06" db="UniProtKB">
        <authorList>
            <consortium name="EnsemblMetazoa"/>
        </authorList>
    </citation>
    <scope>IDENTIFICATION</scope>
    <source>
        <strain evidence="2">DF5081</strain>
    </source>
</reference>
<organism evidence="2 3">
    <name type="scientific">Caenorhabditis japonica</name>
    <dbReference type="NCBI Taxonomy" id="281687"/>
    <lineage>
        <taxon>Eukaryota</taxon>
        <taxon>Metazoa</taxon>
        <taxon>Ecdysozoa</taxon>
        <taxon>Nematoda</taxon>
        <taxon>Chromadorea</taxon>
        <taxon>Rhabditida</taxon>
        <taxon>Rhabditina</taxon>
        <taxon>Rhabditomorpha</taxon>
        <taxon>Rhabditoidea</taxon>
        <taxon>Rhabditidae</taxon>
        <taxon>Peloderinae</taxon>
        <taxon>Caenorhabditis</taxon>
    </lineage>
</organism>
<reference evidence="3" key="1">
    <citation type="submission" date="2010-08" db="EMBL/GenBank/DDBJ databases">
        <authorList>
            <consortium name="Caenorhabditis japonica Sequencing Consortium"/>
            <person name="Wilson R.K."/>
        </authorList>
    </citation>
    <scope>NUCLEOTIDE SEQUENCE [LARGE SCALE GENOMIC DNA]</scope>
    <source>
        <strain evidence="3">DF5081</strain>
    </source>
</reference>
<evidence type="ECO:0000256" key="1">
    <source>
        <dbReference type="SAM" id="MobiDB-lite"/>
    </source>
</evidence>
<sequence>MDGYLTGSGPLLPPPSSQKEDQPRKYRLAKRPRTSHRTKSTATDENLWFTKTDTACQTDTSHRAKLPQKYPFCDIVPEDIHEADRCMKKWLLQP</sequence>
<evidence type="ECO:0000313" key="2">
    <source>
        <dbReference type="EnsemblMetazoa" id="CJA31636a.1"/>
    </source>
</evidence>
<feature type="region of interest" description="Disordered" evidence="1">
    <location>
        <begin position="1"/>
        <end position="42"/>
    </location>
</feature>